<dbReference type="Pfam" id="PF13715">
    <property type="entry name" value="CarbopepD_reg_2"/>
    <property type="match status" value="1"/>
</dbReference>
<evidence type="ECO:0000259" key="13">
    <source>
        <dbReference type="Pfam" id="PF07715"/>
    </source>
</evidence>
<dbReference type="InterPro" id="IPR036942">
    <property type="entry name" value="Beta-barrel_TonB_sf"/>
</dbReference>
<comment type="caution">
    <text evidence="14">The sequence shown here is derived from an EMBL/GenBank/DDBJ whole genome shotgun (WGS) entry which is preliminary data.</text>
</comment>
<protein>
    <submittedName>
        <fullName evidence="14">Membrane protein</fullName>
    </submittedName>
</protein>
<dbReference type="Gene3D" id="2.40.170.20">
    <property type="entry name" value="TonB-dependent receptor, beta-barrel domain"/>
    <property type="match status" value="1"/>
</dbReference>
<dbReference type="PROSITE" id="PS52016">
    <property type="entry name" value="TONB_DEPENDENT_REC_3"/>
    <property type="match status" value="1"/>
</dbReference>
<evidence type="ECO:0000256" key="2">
    <source>
        <dbReference type="ARBA" id="ARBA00022448"/>
    </source>
</evidence>
<accession>A0AA37STD6</accession>
<keyword evidence="5" id="KW-0732">Signal</keyword>
<sequence>MERIGILFALFLISIIQLVGQVEVSGIVVDKITKEPLIGANVVVAGTTNGTVTDWDGSFSFAAEVDLPFTVESSYLGYELSTLQMTEVGEKLTFELSEASVIVEGVEVKGQRISDKQKAAPLTVESLDIIGIKQTASANFYDGLGALKDVDLTTASLGFTIINTRGFNSTSPVRSLQIIDGVDNQSPGLNFSLGNFLGASELDINKVDLIVGASSAFYGPNAFNGVISMTTKDPFINRGLSAKVKVGERNMLNPSFRFADAIRNKNGDYSFAYKINFFYLKANDWEADNYEPVFDTDTGKNNPGRFDAVNIYGDEYQSNYDLRKSLSNPGLGIFHRTGYKETDLVDYNTENLKANASLHFRLRPEMDFESPELVVASNYGGGTTVYQGDNRFSLKNIRFFQHKVELKKRDKYFLRAFVTHEDSGDSYDPYFTALKLQERAAENGEWGSAYINYWNITANPQIKGLEGFPKTSSFPGDPDGYRAAINQFLSNNSTLLNQLHASAEESANKGVTFNQTNDFLLPGTDPFNLAFNDIISRVANSEGGTKFFDKSALGHVHGEYKFNDVYQSAGVLNGIDLLVGGSGRYYIPNSQGSILSDTMGRNINTYEYGIYGGSTVSFMESKLKFNFSARLDKHQNFNYLFSPAGSLVYNPGRNTYLRLSYSAAVRNPTLTDQYLYYNVGRAILLGNIGGVEDLIRVESFGDYLNAQDITLLEYFDVDPIQPEKVRTIESGFRTTLFNKVYVDATYYYSRYRDFIGYQIGIDATFDNFINNPTSVQAYRVSSNATDVVTTQGFSIGLSYYFAKYFLVTGNYSWNKLNTQTDDPIIPAFNTPEHKYNLSLSGRDMMMNLGSLKMKNFGFNFQYKWIEGFIYEGSPQFTGFIPTYALLDGQVNWNWKARNLTFKLGASNLLNTMNFQTYGGPRIGRMAYFSVLYDWNKKT</sequence>
<dbReference type="EMBL" id="BSOH01000037">
    <property type="protein sequence ID" value="GLR20138.1"/>
    <property type="molecule type" value="Genomic_DNA"/>
</dbReference>
<evidence type="ECO:0000256" key="7">
    <source>
        <dbReference type="ARBA" id="ARBA00023136"/>
    </source>
</evidence>
<dbReference type="InterPro" id="IPR037066">
    <property type="entry name" value="Plug_dom_sf"/>
</dbReference>
<evidence type="ECO:0000256" key="1">
    <source>
        <dbReference type="ARBA" id="ARBA00004571"/>
    </source>
</evidence>
<reference evidence="14" key="1">
    <citation type="journal article" date="2014" name="Int. J. Syst. Evol. Microbiol.">
        <title>Complete genome sequence of Corynebacterium casei LMG S-19264T (=DSM 44701T), isolated from a smear-ripened cheese.</title>
        <authorList>
            <consortium name="US DOE Joint Genome Institute (JGI-PGF)"/>
            <person name="Walter F."/>
            <person name="Albersmeier A."/>
            <person name="Kalinowski J."/>
            <person name="Ruckert C."/>
        </authorList>
    </citation>
    <scope>NUCLEOTIDE SEQUENCE</scope>
    <source>
        <strain evidence="14">NBRC 108769</strain>
    </source>
</reference>
<evidence type="ECO:0000256" key="4">
    <source>
        <dbReference type="ARBA" id="ARBA00022692"/>
    </source>
</evidence>
<comment type="similarity">
    <text evidence="10 11">Belongs to the TonB-dependent receptor family.</text>
</comment>
<keyword evidence="7 10" id="KW-0472">Membrane</keyword>
<proteinExistence type="inferred from homology"/>
<dbReference type="Proteomes" id="UP001156666">
    <property type="component" value="Unassembled WGS sequence"/>
</dbReference>
<organism evidence="14 15">
    <name type="scientific">Portibacter lacus</name>
    <dbReference type="NCBI Taxonomy" id="1099794"/>
    <lineage>
        <taxon>Bacteria</taxon>
        <taxon>Pseudomonadati</taxon>
        <taxon>Bacteroidota</taxon>
        <taxon>Saprospiria</taxon>
        <taxon>Saprospirales</taxon>
        <taxon>Haliscomenobacteraceae</taxon>
        <taxon>Portibacter</taxon>
    </lineage>
</organism>
<dbReference type="GO" id="GO:0009279">
    <property type="term" value="C:cell outer membrane"/>
    <property type="evidence" value="ECO:0007669"/>
    <property type="project" value="UniProtKB-SubCell"/>
</dbReference>
<dbReference type="AlphaFoldDB" id="A0AA37STD6"/>
<keyword evidence="6 11" id="KW-0798">TonB box</keyword>
<dbReference type="Pfam" id="PF00593">
    <property type="entry name" value="TonB_dep_Rec_b-barrel"/>
    <property type="match status" value="1"/>
</dbReference>
<keyword evidence="4 10" id="KW-0812">Transmembrane</keyword>
<evidence type="ECO:0000256" key="6">
    <source>
        <dbReference type="ARBA" id="ARBA00023077"/>
    </source>
</evidence>
<dbReference type="GO" id="GO:0044718">
    <property type="term" value="P:siderophore transmembrane transport"/>
    <property type="evidence" value="ECO:0007669"/>
    <property type="project" value="TreeGrafter"/>
</dbReference>
<evidence type="ECO:0000256" key="9">
    <source>
        <dbReference type="ARBA" id="ARBA00023237"/>
    </source>
</evidence>
<evidence type="ECO:0000313" key="15">
    <source>
        <dbReference type="Proteomes" id="UP001156666"/>
    </source>
</evidence>
<dbReference type="InterPro" id="IPR008969">
    <property type="entry name" value="CarboxyPept-like_regulatory"/>
</dbReference>
<evidence type="ECO:0000256" key="8">
    <source>
        <dbReference type="ARBA" id="ARBA00023170"/>
    </source>
</evidence>
<feature type="domain" description="TonB-dependent receptor-like beta-barrel" evidence="12">
    <location>
        <begin position="465"/>
        <end position="908"/>
    </location>
</feature>
<dbReference type="InterPro" id="IPR012910">
    <property type="entry name" value="Plug_dom"/>
</dbReference>
<keyword evidence="9 10" id="KW-0998">Cell outer membrane</keyword>
<gene>
    <name evidence="14" type="ORF">GCM10007940_47540</name>
</gene>
<name>A0AA37STD6_9BACT</name>
<dbReference type="InterPro" id="IPR000531">
    <property type="entry name" value="Beta-barrel_TonB"/>
</dbReference>
<dbReference type="RefSeq" id="WP_235294976.1">
    <property type="nucleotide sequence ID" value="NZ_BSOH01000037.1"/>
</dbReference>
<evidence type="ECO:0000256" key="5">
    <source>
        <dbReference type="ARBA" id="ARBA00022729"/>
    </source>
</evidence>
<evidence type="ECO:0000259" key="12">
    <source>
        <dbReference type="Pfam" id="PF00593"/>
    </source>
</evidence>
<dbReference type="Pfam" id="PF07715">
    <property type="entry name" value="Plug"/>
    <property type="match status" value="1"/>
</dbReference>
<evidence type="ECO:0000256" key="10">
    <source>
        <dbReference type="PROSITE-ProRule" id="PRU01360"/>
    </source>
</evidence>
<keyword evidence="2 10" id="KW-0813">Transport</keyword>
<evidence type="ECO:0000256" key="3">
    <source>
        <dbReference type="ARBA" id="ARBA00022452"/>
    </source>
</evidence>
<evidence type="ECO:0000313" key="14">
    <source>
        <dbReference type="EMBL" id="GLR20138.1"/>
    </source>
</evidence>
<keyword evidence="15" id="KW-1185">Reference proteome</keyword>
<keyword evidence="8" id="KW-0675">Receptor</keyword>
<dbReference type="InterPro" id="IPR039426">
    <property type="entry name" value="TonB-dep_rcpt-like"/>
</dbReference>
<dbReference type="SUPFAM" id="SSF49464">
    <property type="entry name" value="Carboxypeptidase regulatory domain-like"/>
    <property type="match status" value="1"/>
</dbReference>
<keyword evidence="3 10" id="KW-1134">Transmembrane beta strand</keyword>
<comment type="subcellular location">
    <subcellularLocation>
        <location evidence="1 10">Cell outer membrane</location>
        <topology evidence="1 10">Multi-pass membrane protein</topology>
    </subcellularLocation>
</comment>
<dbReference type="SUPFAM" id="SSF56935">
    <property type="entry name" value="Porins"/>
    <property type="match status" value="1"/>
</dbReference>
<reference evidence="14" key="2">
    <citation type="submission" date="2023-01" db="EMBL/GenBank/DDBJ databases">
        <title>Draft genome sequence of Portibacter lacus strain NBRC 108769.</title>
        <authorList>
            <person name="Sun Q."/>
            <person name="Mori K."/>
        </authorList>
    </citation>
    <scope>NUCLEOTIDE SEQUENCE</scope>
    <source>
        <strain evidence="14">NBRC 108769</strain>
    </source>
</reference>
<dbReference type="GO" id="GO:0015344">
    <property type="term" value="F:siderophore uptake transmembrane transporter activity"/>
    <property type="evidence" value="ECO:0007669"/>
    <property type="project" value="TreeGrafter"/>
</dbReference>
<feature type="domain" description="TonB-dependent receptor plug" evidence="13">
    <location>
        <begin position="118"/>
        <end position="226"/>
    </location>
</feature>
<evidence type="ECO:0000256" key="11">
    <source>
        <dbReference type="RuleBase" id="RU003357"/>
    </source>
</evidence>
<dbReference type="Gene3D" id="2.170.130.10">
    <property type="entry name" value="TonB-dependent receptor, plug domain"/>
    <property type="match status" value="1"/>
</dbReference>
<dbReference type="PANTHER" id="PTHR30069:SF29">
    <property type="entry name" value="HEMOGLOBIN AND HEMOGLOBIN-HAPTOGLOBIN-BINDING PROTEIN 1-RELATED"/>
    <property type="match status" value="1"/>
</dbReference>
<dbReference type="Gene3D" id="2.60.40.1120">
    <property type="entry name" value="Carboxypeptidase-like, regulatory domain"/>
    <property type="match status" value="1"/>
</dbReference>
<dbReference type="PANTHER" id="PTHR30069">
    <property type="entry name" value="TONB-DEPENDENT OUTER MEMBRANE RECEPTOR"/>
    <property type="match status" value="1"/>
</dbReference>